<comment type="caution">
    <text evidence="2">The sequence shown here is derived from an EMBL/GenBank/DDBJ whole genome shotgun (WGS) entry which is preliminary data.</text>
</comment>
<evidence type="ECO:0000256" key="1">
    <source>
        <dbReference type="SAM" id="SignalP"/>
    </source>
</evidence>
<reference evidence="2" key="1">
    <citation type="submission" date="2022-01" db="EMBL/GenBank/DDBJ databases">
        <title>Whole genome-based taxonomy of the Shewanellaceae.</title>
        <authorList>
            <person name="Martin-Rodriguez A.J."/>
        </authorList>
    </citation>
    <scope>NUCLEOTIDE SEQUENCE</scope>
    <source>
        <strain evidence="2">DSM 16422</strain>
    </source>
</reference>
<dbReference type="AlphaFoldDB" id="A0A9X1ZGZ5"/>
<feature type="chain" id="PRO_5040954186" evidence="1">
    <location>
        <begin position="20"/>
        <end position="187"/>
    </location>
</feature>
<evidence type="ECO:0000313" key="3">
    <source>
        <dbReference type="Proteomes" id="UP001139333"/>
    </source>
</evidence>
<accession>A0A9X1ZGZ5</accession>
<organism evidence="2 3">
    <name type="scientific">Shewanella gaetbuli</name>
    <dbReference type="NCBI Taxonomy" id="220752"/>
    <lineage>
        <taxon>Bacteria</taxon>
        <taxon>Pseudomonadati</taxon>
        <taxon>Pseudomonadota</taxon>
        <taxon>Gammaproteobacteria</taxon>
        <taxon>Alteromonadales</taxon>
        <taxon>Shewanellaceae</taxon>
        <taxon>Shewanella</taxon>
    </lineage>
</organism>
<dbReference type="EMBL" id="JAKIKP010000003">
    <property type="protein sequence ID" value="MCL1142139.1"/>
    <property type="molecule type" value="Genomic_DNA"/>
</dbReference>
<feature type="signal peptide" evidence="1">
    <location>
        <begin position="1"/>
        <end position="19"/>
    </location>
</feature>
<gene>
    <name evidence="2" type="ORF">L2672_05460</name>
</gene>
<dbReference type="Proteomes" id="UP001139333">
    <property type="component" value="Unassembled WGS sequence"/>
</dbReference>
<dbReference type="RefSeq" id="WP_248994824.1">
    <property type="nucleotide sequence ID" value="NZ_JAKIKP010000003.1"/>
</dbReference>
<keyword evidence="3" id="KW-1185">Reference proteome</keyword>
<dbReference type="InterPro" id="IPR016987">
    <property type="entry name" value="UCP023238"/>
</dbReference>
<name>A0A9X1ZGZ5_9GAMM</name>
<dbReference type="PIRSF" id="PIRSF032038">
    <property type="entry name" value="UCP023238"/>
    <property type="match status" value="1"/>
</dbReference>
<evidence type="ECO:0000313" key="2">
    <source>
        <dbReference type="EMBL" id="MCL1142139.1"/>
    </source>
</evidence>
<proteinExistence type="predicted"/>
<protein>
    <submittedName>
        <fullName evidence="2">Uncharacterized protein</fullName>
    </submittedName>
</protein>
<keyword evidence="1" id="KW-0732">Signal</keyword>
<sequence length="187" mass="19922">MRLTWIAAAIIAVTGTAHANSGLEQQLSLCAVKTDKLDRLMCFDDLAAKVAHANKNNTAVPVTLPAVVAKTPAATKVPPAPASATAPANVVTEQVAPVANTAAAFGLTQKTAVDEIDKLYFEVAKVNKDPYGALVITLTNGQVWKQNETKRFKLSKGQTIFIEKGAFSSFLLGSDDRNSTTRVKRIK</sequence>